<dbReference type="Proteomes" id="UP000321291">
    <property type="component" value="Chromosome"/>
</dbReference>
<proteinExistence type="predicted"/>
<accession>A0A5B8VIZ7</accession>
<dbReference type="KEGG" id="agi:FSB73_07425"/>
<reference evidence="1 2" key="1">
    <citation type="journal article" date="2017" name="Int. J. Syst. Evol. Microbiol.">
        <title>Arachidicoccus ginsenosidivorans sp. nov., with ginsenoside-converting activity isolated from ginseng cultivating soil.</title>
        <authorList>
            <person name="Siddiqi M.Z."/>
            <person name="Aslam Z."/>
            <person name="Im W.T."/>
        </authorList>
    </citation>
    <scope>NUCLEOTIDE SEQUENCE [LARGE SCALE GENOMIC DNA]</scope>
    <source>
        <strain evidence="1 2">Gsoil 809</strain>
    </source>
</reference>
<keyword evidence="2" id="KW-1185">Reference proteome</keyword>
<evidence type="ECO:0000313" key="2">
    <source>
        <dbReference type="Proteomes" id="UP000321291"/>
    </source>
</evidence>
<dbReference type="AlphaFoldDB" id="A0A5B8VIZ7"/>
<name>A0A5B8VIZ7_9BACT</name>
<evidence type="ECO:0000313" key="1">
    <source>
        <dbReference type="EMBL" id="QEC71524.1"/>
    </source>
</evidence>
<sequence length="239" mass="27134">MEENFLSELQQLEIGDLKGNLFKVEAGFPKQEQYKSNRVNNTIPYYIRLNSKNVIIFQIIDLGIGCSVISDYIFHQPMELYCNIQSKVLELFTTLYGSIYFHVEHDKTRAAHSGYFNLIAAPAISNRATVPAGKIRTLDTHIDPSYLDSLCPTNPVLRKIIEANNSGNRATLHEDNGQMTLHSAVLAYQFINAVDKKNPIIAEKKKLFEQWFKSLLNPTGITMAASKFTHEKLDQLHIC</sequence>
<gene>
    <name evidence="1" type="ORF">FSB73_07425</name>
</gene>
<organism evidence="1 2">
    <name type="scientific">Arachidicoccus ginsenosidivorans</name>
    <dbReference type="NCBI Taxonomy" id="496057"/>
    <lineage>
        <taxon>Bacteria</taxon>
        <taxon>Pseudomonadati</taxon>
        <taxon>Bacteroidota</taxon>
        <taxon>Chitinophagia</taxon>
        <taxon>Chitinophagales</taxon>
        <taxon>Chitinophagaceae</taxon>
        <taxon>Arachidicoccus</taxon>
    </lineage>
</organism>
<dbReference type="RefSeq" id="WP_146780902.1">
    <property type="nucleotide sequence ID" value="NZ_CP042434.1"/>
</dbReference>
<dbReference type="EMBL" id="CP042434">
    <property type="protein sequence ID" value="QEC71524.1"/>
    <property type="molecule type" value="Genomic_DNA"/>
</dbReference>
<protein>
    <submittedName>
        <fullName evidence="1">Uncharacterized protein</fullName>
    </submittedName>
</protein>